<organism evidence="2 3">
    <name type="scientific">Eumeta variegata</name>
    <name type="common">Bagworm moth</name>
    <name type="synonym">Eumeta japonica</name>
    <dbReference type="NCBI Taxonomy" id="151549"/>
    <lineage>
        <taxon>Eukaryota</taxon>
        <taxon>Metazoa</taxon>
        <taxon>Ecdysozoa</taxon>
        <taxon>Arthropoda</taxon>
        <taxon>Hexapoda</taxon>
        <taxon>Insecta</taxon>
        <taxon>Pterygota</taxon>
        <taxon>Neoptera</taxon>
        <taxon>Endopterygota</taxon>
        <taxon>Lepidoptera</taxon>
        <taxon>Glossata</taxon>
        <taxon>Ditrysia</taxon>
        <taxon>Tineoidea</taxon>
        <taxon>Psychidae</taxon>
        <taxon>Oiketicinae</taxon>
        <taxon>Eumeta</taxon>
    </lineage>
</organism>
<evidence type="ECO:0000313" key="2">
    <source>
        <dbReference type="EMBL" id="GBP00495.1"/>
    </source>
</evidence>
<gene>
    <name evidence="2" type="ORF">EVAR_1021_1</name>
</gene>
<proteinExistence type="predicted"/>
<keyword evidence="3" id="KW-1185">Reference proteome</keyword>
<sequence>MKLIHDRVLHKTSTILNPTPPHKPDVVLHLVPAAVVEGLQFCDHCHPAAGPVSPDNPHYRSIPAYSIEWCRGADITLRETPDDNSSSPFRMRSKTAVRLVESGLYTCSFQFGGPCVNLKGGWRVCRPGSRGLKEGPIRIAPLCPRSRSRRRLSVL</sequence>
<reference evidence="2 3" key="1">
    <citation type="journal article" date="2019" name="Commun. Biol.">
        <title>The bagworm genome reveals a unique fibroin gene that provides high tensile strength.</title>
        <authorList>
            <person name="Kono N."/>
            <person name="Nakamura H."/>
            <person name="Ohtoshi R."/>
            <person name="Tomita M."/>
            <person name="Numata K."/>
            <person name="Arakawa K."/>
        </authorList>
    </citation>
    <scope>NUCLEOTIDE SEQUENCE [LARGE SCALE GENOMIC DNA]</scope>
</reference>
<evidence type="ECO:0000259" key="1">
    <source>
        <dbReference type="PROSITE" id="PS50835"/>
    </source>
</evidence>
<protein>
    <recommendedName>
        <fullName evidence="1">Ig-like domain-containing protein</fullName>
    </recommendedName>
</protein>
<dbReference type="EMBL" id="BGZK01000005">
    <property type="protein sequence ID" value="GBP00495.1"/>
    <property type="molecule type" value="Genomic_DNA"/>
</dbReference>
<dbReference type="InterPro" id="IPR007110">
    <property type="entry name" value="Ig-like_dom"/>
</dbReference>
<dbReference type="AlphaFoldDB" id="A0A4C1SEI7"/>
<comment type="caution">
    <text evidence="2">The sequence shown here is derived from an EMBL/GenBank/DDBJ whole genome shotgun (WGS) entry which is preliminary data.</text>
</comment>
<feature type="domain" description="Ig-like" evidence="1">
    <location>
        <begin position="24"/>
        <end position="107"/>
    </location>
</feature>
<accession>A0A4C1SEI7</accession>
<evidence type="ECO:0000313" key="3">
    <source>
        <dbReference type="Proteomes" id="UP000299102"/>
    </source>
</evidence>
<dbReference type="Proteomes" id="UP000299102">
    <property type="component" value="Unassembled WGS sequence"/>
</dbReference>
<name>A0A4C1SEI7_EUMVA</name>
<dbReference type="PROSITE" id="PS50835">
    <property type="entry name" value="IG_LIKE"/>
    <property type="match status" value="1"/>
</dbReference>